<keyword evidence="2" id="KW-1185">Reference proteome</keyword>
<dbReference type="EMBL" id="JARPUR010000020">
    <property type="protein sequence ID" value="KAK4871440.1"/>
    <property type="molecule type" value="Genomic_DNA"/>
</dbReference>
<evidence type="ECO:0000313" key="2">
    <source>
        <dbReference type="Proteomes" id="UP001353858"/>
    </source>
</evidence>
<reference evidence="2" key="1">
    <citation type="submission" date="2023-01" db="EMBL/GenBank/DDBJ databases">
        <title>Key to firefly adult light organ development and bioluminescence: homeobox transcription factors regulate luciferase expression and transportation to peroxisome.</title>
        <authorList>
            <person name="Fu X."/>
        </authorList>
    </citation>
    <scope>NUCLEOTIDE SEQUENCE [LARGE SCALE GENOMIC DNA]</scope>
</reference>
<name>A0AAN7SMP4_9COLE</name>
<organism evidence="1 2">
    <name type="scientific">Aquatica leii</name>
    <dbReference type="NCBI Taxonomy" id="1421715"/>
    <lineage>
        <taxon>Eukaryota</taxon>
        <taxon>Metazoa</taxon>
        <taxon>Ecdysozoa</taxon>
        <taxon>Arthropoda</taxon>
        <taxon>Hexapoda</taxon>
        <taxon>Insecta</taxon>
        <taxon>Pterygota</taxon>
        <taxon>Neoptera</taxon>
        <taxon>Endopterygota</taxon>
        <taxon>Coleoptera</taxon>
        <taxon>Polyphaga</taxon>
        <taxon>Elateriformia</taxon>
        <taxon>Elateroidea</taxon>
        <taxon>Lampyridae</taxon>
        <taxon>Luciolinae</taxon>
        <taxon>Aquatica</taxon>
    </lineage>
</organism>
<dbReference type="AlphaFoldDB" id="A0AAN7SMP4"/>
<accession>A0AAN7SMP4</accession>
<gene>
    <name evidence="1" type="ORF">RN001_016455</name>
</gene>
<protein>
    <submittedName>
        <fullName evidence="1">Uncharacterized protein</fullName>
    </submittedName>
</protein>
<evidence type="ECO:0000313" key="1">
    <source>
        <dbReference type="EMBL" id="KAK4871440.1"/>
    </source>
</evidence>
<proteinExistence type="predicted"/>
<sequence>MVFPMKNFKHHMLNGAPPGTLGLATPSGWMNGELFPSKVPQLPWTALLNPQKPLCPKTC</sequence>
<comment type="caution">
    <text evidence="1">The sequence shown here is derived from an EMBL/GenBank/DDBJ whole genome shotgun (WGS) entry which is preliminary data.</text>
</comment>
<dbReference type="Proteomes" id="UP001353858">
    <property type="component" value="Unassembled WGS sequence"/>
</dbReference>